<proteinExistence type="predicted"/>
<keyword evidence="3" id="KW-1185">Reference proteome</keyword>
<evidence type="ECO:0000313" key="3">
    <source>
        <dbReference type="Proteomes" id="UP001164929"/>
    </source>
</evidence>
<keyword evidence="1" id="KW-0472">Membrane</keyword>
<organism evidence="2 3">
    <name type="scientific">Populus alba x Populus x berolinensis</name>
    <dbReference type="NCBI Taxonomy" id="444605"/>
    <lineage>
        <taxon>Eukaryota</taxon>
        <taxon>Viridiplantae</taxon>
        <taxon>Streptophyta</taxon>
        <taxon>Embryophyta</taxon>
        <taxon>Tracheophyta</taxon>
        <taxon>Spermatophyta</taxon>
        <taxon>Magnoliopsida</taxon>
        <taxon>eudicotyledons</taxon>
        <taxon>Gunneridae</taxon>
        <taxon>Pentapetalae</taxon>
        <taxon>rosids</taxon>
        <taxon>fabids</taxon>
        <taxon>Malpighiales</taxon>
        <taxon>Salicaceae</taxon>
        <taxon>Saliceae</taxon>
        <taxon>Populus</taxon>
    </lineage>
</organism>
<evidence type="ECO:0000256" key="1">
    <source>
        <dbReference type="SAM" id="Phobius"/>
    </source>
</evidence>
<dbReference type="Proteomes" id="UP001164929">
    <property type="component" value="Chromosome 10"/>
</dbReference>
<evidence type="ECO:0000313" key="2">
    <source>
        <dbReference type="EMBL" id="KAJ6981701.1"/>
    </source>
</evidence>
<feature type="transmembrane region" description="Helical" evidence="1">
    <location>
        <begin position="12"/>
        <end position="32"/>
    </location>
</feature>
<dbReference type="EMBL" id="JAQIZT010000010">
    <property type="protein sequence ID" value="KAJ6981701.1"/>
    <property type="molecule type" value="Genomic_DNA"/>
</dbReference>
<feature type="transmembrane region" description="Helical" evidence="1">
    <location>
        <begin position="66"/>
        <end position="85"/>
    </location>
</feature>
<reference evidence="2" key="1">
    <citation type="journal article" date="2023" name="Mol. Ecol. Resour.">
        <title>Chromosome-level genome assembly of a triploid poplar Populus alba 'Berolinensis'.</title>
        <authorList>
            <person name="Chen S."/>
            <person name="Yu Y."/>
            <person name="Wang X."/>
            <person name="Wang S."/>
            <person name="Zhang T."/>
            <person name="Zhou Y."/>
            <person name="He R."/>
            <person name="Meng N."/>
            <person name="Wang Y."/>
            <person name="Liu W."/>
            <person name="Liu Z."/>
            <person name="Liu J."/>
            <person name="Guo Q."/>
            <person name="Huang H."/>
            <person name="Sederoff R.R."/>
            <person name="Wang G."/>
            <person name="Qu G."/>
            <person name="Chen S."/>
        </authorList>
    </citation>
    <scope>NUCLEOTIDE SEQUENCE</scope>
    <source>
        <strain evidence="2">SC-2020</strain>
    </source>
</reference>
<dbReference type="AlphaFoldDB" id="A0AAD6MA11"/>
<keyword evidence="1" id="KW-1133">Transmembrane helix</keyword>
<name>A0AAD6MA11_9ROSI</name>
<comment type="caution">
    <text evidence="2">The sequence shown here is derived from an EMBL/GenBank/DDBJ whole genome shotgun (WGS) entry which is preliminary data.</text>
</comment>
<protein>
    <submittedName>
        <fullName evidence="2">Uncharacterized protein</fullName>
    </submittedName>
</protein>
<accession>A0AAD6MA11</accession>
<keyword evidence="1" id="KW-0812">Transmembrane</keyword>
<sequence length="188" mass="21484">MLRGGEGDARKATERMSFIIVLLIDMFVLLGRSFGCRIGKRGVLCCLWLMFLRTEVTRRMVETPRLISLVCCAGINIDGVLWQLLLAPYKIGGKLFDGIRLSSDKDCKTLLDEERILNMRLCLLLLACSKHVSFSFISYISDIRIKLSTLGMRVTFTTYCLLKEGDQVIKNYRNSIDKHSYVLLDIFK</sequence>
<gene>
    <name evidence="2" type="ORF">NC653_024948</name>
</gene>